<dbReference type="PANTHER" id="PTHR38460">
    <property type="entry name" value="TAUTOMERASE YOLI-RELATED"/>
    <property type="match status" value="1"/>
</dbReference>
<sequence>MPFVRIDLRTGRSEAELRNISQNIHRAMIETIDVPEDDYFQVITQHGENEFFYDPNYLNMNRTADMIYIQITMKGRTLAKKRALYARIAERLHAAAGIRTQDVMIIVTETDVENWSFGNGIAQLAPHGEIGVTMEKEWMR</sequence>
<comment type="caution">
    <text evidence="1">The sequence shown here is derived from an EMBL/GenBank/DDBJ whole genome shotgun (WGS) entry which is preliminary data.</text>
</comment>
<dbReference type="PANTHER" id="PTHR38460:SF1">
    <property type="entry name" value="TAUTOMERASE YOLI-RELATED"/>
    <property type="match status" value="1"/>
</dbReference>
<evidence type="ECO:0000313" key="1">
    <source>
        <dbReference type="EMBL" id="MCE5169098.1"/>
    </source>
</evidence>
<organism evidence="1 2">
    <name type="scientific">Paenibacillus profundus</name>
    <dbReference type="NCBI Taxonomy" id="1173085"/>
    <lineage>
        <taxon>Bacteria</taxon>
        <taxon>Bacillati</taxon>
        <taxon>Bacillota</taxon>
        <taxon>Bacilli</taxon>
        <taxon>Bacillales</taxon>
        <taxon>Paenibacillaceae</taxon>
        <taxon>Paenibacillus</taxon>
    </lineage>
</organism>
<accession>A0ABS8YAW8</accession>
<reference evidence="1 2" key="1">
    <citation type="submission" date="2021-11" db="EMBL/GenBank/DDBJ databases">
        <title>Draft genome sequence of Paenibacillus profundus YoMME, a new Gram-positive bacteria with exoelectrogenic properties.</title>
        <authorList>
            <person name="Hubenova Y."/>
            <person name="Hubenova E."/>
            <person name="Manasiev Y."/>
            <person name="Peykov S."/>
            <person name="Mitov M."/>
        </authorList>
    </citation>
    <scope>NUCLEOTIDE SEQUENCE [LARGE SCALE GENOMIC DNA]</scope>
    <source>
        <strain evidence="1 2">YoMME</strain>
    </source>
</reference>
<gene>
    <name evidence="1" type="ORF">LQV63_07220</name>
</gene>
<dbReference type="EMBL" id="JAJNBZ010000003">
    <property type="protein sequence ID" value="MCE5169098.1"/>
    <property type="molecule type" value="Genomic_DNA"/>
</dbReference>
<dbReference type="Pfam" id="PF14552">
    <property type="entry name" value="Tautomerase_2"/>
    <property type="match status" value="1"/>
</dbReference>
<protein>
    <submittedName>
        <fullName evidence="1">Tautomerase family protein</fullName>
    </submittedName>
</protein>
<dbReference type="RefSeq" id="WP_233696174.1">
    <property type="nucleotide sequence ID" value="NZ_JAJNBZ010000003.1"/>
</dbReference>
<dbReference type="SUPFAM" id="SSF55331">
    <property type="entry name" value="Tautomerase/MIF"/>
    <property type="match status" value="1"/>
</dbReference>
<keyword evidence="2" id="KW-1185">Reference proteome</keyword>
<dbReference type="Proteomes" id="UP001199916">
    <property type="component" value="Unassembled WGS sequence"/>
</dbReference>
<dbReference type="InterPro" id="IPR014347">
    <property type="entry name" value="Tautomerase/MIF_sf"/>
</dbReference>
<dbReference type="Gene3D" id="3.30.429.10">
    <property type="entry name" value="Macrophage Migration Inhibitory Factor"/>
    <property type="match status" value="1"/>
</dbReference>
<evidence type="ECO:0000313" key="2">
    <source>
        <dbReference type="Proteomes" id="UP001199916"/>
    </source>
</evidence>
<dbReference type="InterPro" id="IPR037479">
    <property type="entry name" value="Tauto_MSAD"/>
</dbReference>
<proteinExistence type="predicted"/>
<name>A0ABS8YAW8_9BACL</name>